<organism evidence="3">
    <name type="scientific">Echinostoma caproni</name>
    <dbReference type="NCBI Taxonomy" id="27848"/>
    <lineage>
        <taxon>Eukaryota</taxon>
        <taxon>Metazoa</taxon>
        <taxon>Spiralia</taxon>
        <taxon>Lophotrochozoa</taxon>
        <taxon>Platyhelminthes</taxon>
        <taxon>Trematoda</taxon>
        <taxon>Digenea</taxon>
        <taxon>Plagiorchiida</taxon>
        <taxon>Echinostomata</taxon>
        <taxon>Echinostomatoidea</taxon>
        <taxon>Echinostomatidae</taxon>
        <taxon>Echinostoma</taxon>
    </lineage>
</organism>
<dbReference type="WBParaSite" id="ECPE_0001388301-mRNA-1">
    <property type="protein sequence ID" value="ECPE_0001388301-mRNA-1"/>
    <property type="gene ID" value="ECPE_0001388301"/>
</dbReference>
<dbReference type="AlphaFoldDB" id="A0A183B3Q8"/>
<evidence type="ECO:0000313" key="3">
    <source>
        <dbReference type="WBParaSite" id="ECPE_0001388301-mRNA-1"/>
    </source>
</evidence>
<name>A0A183B3Q8_9TREM</name>
<dbReference type="EMBL" id="UZAN01056105">
    <property type="protein sequence ID" value="VDP91115.1"/>
    <property type="molecule type" value="Genomic_DNA"/>
</dbReference>
<sequence>MFRYTSRDLHQASRFRPILIRMCCFISRSVSVQSLFIKRMLDPNPEKRPSAANLVRDPLLSQAKPEQSHLLSSEAAVAPVVAV</sequence>
<dbReference type="OrthoDB" id="341578at2759"/>
<keyword evidence="2" id="KW-1185">Reference proteome</keyword>
<reference evidence="1 2" key="2">
    <citation type="submission" date="2018-11" db="EMBL/GenBank/DDBJ databases">
        <authorList>
            <consortium name="Pathogen Informatics"/>
        </authorList>
    </citation>
    <scope>NUCLEOTIDE SEQUENCE [LARGE SCALE GENOMIC DNA]</scope>
    <source>
        <strain evidence="1 2">Egypt</strain>
    </source>
</reference>
<evidence type="ECO:0000313" key="2">
    <source>
        <dbReference type="Proteomes" id="UP000272942"/>
    </source>
</evidence>
<evidence type="ECO:0000313" key="1">
    <source>
        <dbReference type="EMBL" id="VDP91115.1"/>
    </source>
</evidence>
<gene>
    <name evidence="1" type="ORF">ECPE_LOCUS13843</name>
</gene>
<proteinExistence type="predicted"/>
<reference evidence="3" key="1">
    <citation type="submission" date="2016-06" db="UniProtKB">
        <authorList>
            <consortium name="WormBaseParasite"/>
        </authorList>
    </citation>
    <scope>IDENTIFICATION</scope>
</reference>
<accession>A0A183B3Q8</accession>
<dbReference type="SUPFAM" id="SSF56112">
    <property type="entry name" value="Protein kinase-like (PK-like)"/>
    <property type="match status" value="1"/>
</dbReference>
<dbReference type="Proteomes" id="UP000272942">
    <property type="component" value="Unassembled WGS sequence"/>
</dbReference>
<dbReference type="InterPro" id="IPR011009">
    <property type="entry name" value="Kinase-like_dom_sf"/>
</dbReference>
<protein>
    <submittedName>
        <fullName evidence="3">Protein kinase domain-containing protein</fullName>
    </submittedName>
</protein>
<dbReference type="Gene3D" id="1.10.510.10">
    <property type="entry name" value="Transferase(Phosphotransferase) domain 1"/>
    <property type="match status" value="1"/>
</dbReference>